<keyword evidence="2" id="KW-1185">Reference proteome</keyword>
<protein>
    <recommendedName>
        <fullName evidence="3">HEPN domain-containing protein</fullName>
    </recommendedName>
</protein>
<accession>A0ABU5J425</accession>
<dbReference type="EMBL" id="JAXOFX010000021">
    <property type="protein sequence ID" value="MDZ5474180.1"/>
    <property type="molecule type" value="Genomic_DNA"/>
</dbReference>
<dbReference type="Proteomes" id="UP001290455">
    <property type="component" value="Unassembled WGS sequence"/>
</dbReference>
<name>A0ABU5J425_9BACI</name>
<sequence length="402" mass="47840">MNELNFEIHWPRDTANFEYLGDIHSKMITVKHTGDIPTEFYLLSLSFMEAANKLISHVLHARENRKKDFWFFSIVYLYRQGLELMIKSIAFKYIKLDASRKNFISRVRHNLKDSFFEVNALVKEDSYQLTEEQFLWLSAFLSNISYIDEQSDMFRYPFNQKMEIFFSSQTHVNLRALGTNMINAFNILESLRNKQDIHCDLTCDPSLLIEGGSYNEQSVIGWNFYHRNYNFYPYIEGYMESADYICKLIMETDDNGHLFLPMCYMYRNAIELALKRILIEDCRYEQSIAFKKIKRKKHSVLGIWNLIREDIMLYSNAPDDDKTIEIVEIYINQLHNLDQTSDKFRYPIDTSLNLHFMNSKKFDVENISTCFNELFSFLDAVHSMLSSYKDIQSELTWEGDYY</sequence>
<reference evidence="1 2" key="1">
    <citation type="submission" date="2023-11" db="EMBL/GenBank/DDBJ databases">
        <title>Bacillus jintuensis, isolated from a mudflat on the Beibu Gulf coast.</title>
        <authorList>
            <person name="Li M."/>
        </authorList>
    </citation>
    <scope>NUCLEOTIDE SEQUENCE [LARGE SCALE GENOMIC DNA]</scope>
    <source>
        <strain evidence="1 2">31A1R</strain>
    </source>
</reference>
<evidence type="ECO:0000313" key="2">
    <source>
        <dbReference type="Proteomes" id="UP001290455"/>
    </source>
</evidence>
<evidence type="ECO:0008006" key="3">
    <source>
        <dbReference type="Google" id="ProtNLM"/>
    </source>
</evidence>
<proteinExistence type="predicted"/>
<gene>
    <name evidence="1" type="ORF">SM124_21020</name>
</gene>
<comment type="caution">
    <text evidence="1">The sequence shown here is derived from an EMBL/GenBank/DDBJ whole genome shotgun (WGS) entry which is preliminary data.</text>
</comment>
<evidence type="ECO:0000313" key="1">
    <source>
        <dbReference type="EMBL" id="MDZ5474180.1"/>
    </source>
</evidence>
<organism evidence="1 2">
    <name type="scientific">Robertmurraya mangrovi</name>
    <dbReference type="NCBI Taxonomy" id="3098077"/>
    <lineage>
        <taxon>Bacteria</taxon>
        <taxon>Bacillati</taxon>
        <taxon>Bacillota</taxon>
        <taxon>Bacilli</taxon>
        <taxon>Bacillales</taxon>
        <taxon>Bacillaceae</taxon>
        <taxon>Robertmurraya</taxon>
    </lineage>
</organism>